<name>A0A845T2M3_9FIRM</name>
<comment type="caution">
    <text evidence="1">The sequence shown here is derived from an EMBL/GenBank/DDBJ whole genome shotgun (WGS) entry which is preliminary data.</text>
</comment>
<accession>A0A845T2M3</accession>
<evidence type="ECO:0000313" key="1">
    <source>
        <dbReference type="EMBL" id="NDO40377.1"/>
    </source>
</evidence>
<protein>
    <submittedName>
        <fullName evidence="1">Uncharacterized protein</fullName>
    </submittedName>
</protein>
<sequence length="70" mass="8283">MRHYTKKEWDRMVNQCPDYFGKWEPTPFNLDRVAAGELLAEYIGRRNMMTYEPGVGTVLLTEDVHFTVEE</sequence>
<dbReference type="EMBL" id="VIQT01000020">
    <property type="protein sequence ID" value="NDO40377.1"/>
    <property type="molecule type" value="Genomic_DNA"/>
</dbReference>
<evidence type="ECO:0000313" key="2">
    <source>
        <dbReference type="Proteomes" id="UP000462501"/>
    </source>
</evidence>
<dbReference type="Proteomes" id="UP000462501">
    <property type="component" value="Unassembled WGS sequence"/>
</dbReference>
<proteinExistence type="predicted"/>
<organism evidence="1 2">
    <name type="scientific">Anaerotruncus colihominis</name>
    <dbReference type="NCBI Taxonomy" id="169435"/>
    <lineage>
        <taxon>Bacteria</taxon>
        <taxon>Bacillati</taxon>
        <taxon>Bacillota</taxon>
        <taxon>Clostridia</taxon>
        <taxon>Eubacteriales</taxon>
        <taxon>Oscillospiraceae</taxon>
        <taxon>Anaerotruncus</taxon>
    </lineage>
</organism>
<dbReference type="RefSeq" id="WP_162221809.1">
    <property type="nucleotide sequence ID" value="NZ_JANJZM010000017.1"/>
</dbReference>
<reference evidence="1 2" key="1">
    <citation type="submission" date="2019-06" db="EMBL/GenBank/DDBJ databases">
        <title>Draft genome sequences of 15 bacterial species constituting the stable defined intestinal microbiota of the GM15 gnotobiotic mouse model.</title>
        <authorList>
            <person name="Elie C."/>
            <person name="Mathieu A."/>
            <person name="Saliou A."/>
            <person name="Darnaud M."/>
            <person name="Leulier F."/>
            <person name="Tamellini A."/>
        </authorList>
    </citation>
    <scope>NUCLEOTIDE SEQUENCE [LARGE SCALE GENOMIC DNA]</scope>
    <source>
        <strain evidence="1 2">JM4-15</strain>
    </source>
</reference>
<gene>
    <name evidence="1" type="ORF">FMM72_14275</name>
</gene>
<dbReference type="AlphaFoldDB" id="A0A845T2M3"/>